<evidence type="ECO:0000256" key="2">
    <source>
        <dbReference type="ARBA" id="ARBA00022723"/>
    </source>
</evidence>
<dbReference type="NCBIfam" id="TIGR02481">
    <property type="entry name" value="hemeryth_dom"/>
    <property type="match status" value="1"/>
</dbReference>
<dbReference type="InterPro" id="IPR050669">
    <property type="entry name" value="Hemerythrin"/>
</dbReference>
<dbReference type="InterPro" id="IPR016131">
    <property type="entry name" value="Haemerythrin_Fe_BS"/>
</dbReference>
<evidence type="ECO:0000313" key="5">
    <source>
        <dbReference type="EMBL" id="KKL80164.1"/>
    </source>
</evidence>
<dbReference type="PANTHER" id="PTHR37164">
    <property type="entry name" value="BACTERIOHEMERYTHRIN"/>
    <property type="match status" value="1"/>
</dbReference>
<dbReference type="AlphaFoldDB" id="A0A0F9F1F2"/>
<keyword evidence="3" id="KW-0408">Iron</keyword>
<evidence type="ECO:0000259" key="4">
    <source>
        <dbReference type="Pfam" id="PF01814"/>
    </source>
</evidence>
<dbReference type="GO" id="GO:0046872">
    <property type="term" value="F:metal ion binding"/>
    <property type="evidence" value="ECO:0007669"/>
    <property type="project" value="UniProtKB-KW"/>
</dbReference>
<protein>
    <recommendedName>
        <fullName evidence="4">Hemerythrin-like domain-containing protein</fullName>
    </recommendedName>
</protein>
<dbReference type="EMBL" id="LAZR01022937">
    <property type="protein sequence ID" value="KKL80164.1"/>
    <property type="molecule type" value="Genomic_DNA"/>
</dbReference>
<comment type="caution">
    <text evidence="5">The sequence shown here is derived from an EMBL/GenBank/DDBJ whole genome shotgun (WGS) entry which is preliminary data.</text>
</comment>
<organism evidence="5">
    <name type="scientific">marine sediment metagenome</name>
    <dbReference type="NCBI Taxonomy" id="412755"/>
    <lineage>
        <taxon>unclassified sequences</taxon>
        <taxon>metagenomes</taxon>
        <taxon>ecological metagenomes</taxon>
    </lineage>
</organism>
<reference evidence="5" key="1">
    <citation type="journal article" date="2015" name="Nature">
        <title>Complex archaea that bridge the gap between prokaryotes and eukaryotes.</title>
        <authorList>
            <person name="Spang A."/>
            <person name="Saw J.H."/>
            <person name="Jorgensen S.L."/>
            <person name="Zaremba-Niedzwiedzka K."/>
            <person name="Martijn J."/>
            <person name="Lind A.E."/>
            <person name="van Eijk R."/>
            <person name="Schleper C."/>
            <person name="Guy L."/>
            <person name="Ettema T.J."/>
        </authorList>
    </citation>
    <scope>NUCLEOTIDE SEQUENCE</scope>
</reference>
<feature type="domain" description="Hemerythrin-like" evidence="4">
    <location>
        <begin position="13"/>
        <end position="127"/>
    </location>
</feature>
<dbReference type="InterPro" id="IPR012312">
    <property type="entry name" value="Hemerythrin-like"/>
</dbReference>
<dbReference type="PANTHER" id="PTHR37164:SF1">
    <property type="entry name" value="BACTERIOHEMERYTHRIN"/>
    <property type="match status" value="1"/>
</dbReference>
<evidence type="ECO:0000256" key="1">
    <source>
        <dbReference type="ARBA" id="ARBA00010587"/>
    </source>
</evidence>
<dbReference type="Pfam" id="PF01814">
    <property type="entry name" value="Hemerythrin"/>
    <property type="match status" value="1"/>
</dbReference>
<dbReference type="InterPro" id="IPR035938">
    <property type="entry name" value="Hemerythrin-like_sf"/>
</dbReference>
<sequence length="138" mass="15775">MEKITWLPSYEVGIAVIDRQHQKIISVINKLIDGGTAITVDSEVLSQLLSELTAYASEHFSTEEDFFVACGYSGASGHIQEHKRYRLKIASLCQDVMCHEENAPVELLKFLSTWWVEHILKEDLDFKKCARMQNKACR</sequence>
<gene>
    <name evidence="5" type="ORF">LCGC14_2007480</name>
</gene>
<name>A0A0F9F1F2_9ZZZZ</name>
<comment type="similarity">
    <text evidence="1">Belongs to the hemerythrin family.</text>
</comment>
<dbReference type="InterPro" id="IPR012827">
    <property type="entry name" value="Hemerythrin_metal-bd"/>
</dbReference>
<proteinExistence type="inferred from homology"/>
<dbReference type="CDD" id="cd12107">
    <property type="entry name" value="Hemerythrin"/>
    <property type="match status" value="1"/>
</dbReference>
<dbReference type="Gene3D" id="1.20.120.50">
    <property type="entry name" value="Hemerythrin-like"/>
    <property type="match status" value="1"/>
</dbReference>
<dbReference type="SUPFAM" id="SSF47188">
    <property type="entry name" value="Hemerythrin-like"/>
    <property type="match status" value="1"/>
</dbReference>
<evidence type="ECO:0000256" key="3">
    <source>
        <dbReference type="ARBA" id="ARBA00023004"/>
    </source>
</evidence>
<dbReference type="NCBIfam" id="NF033749">
    <property type="entry name" value="bact_hemeryth"/>
    <property type="match status" value="1"/>
</dbReference>
<keyword evidence="2" id="KW-0479">Metal-binding</keyword>
<dbReference type="PROSITE" id="PS00550">
    <property type="entry name" value="HEMERYTHRINS"/>
    <property type="match status" value="1"/>
</dbReference>
<accession>A0A0F9F1F2</accession>